<dbReference type="PANTHER" id="PTHR31078">
    <property type="entry name" value="CILIA- AND FLAGELLA-ASSOCIATED PROTEIN 300"/>
    <property type="match status" value="1"/>
</dbReference>
<evidence type="ECO:0000256" key="4">
    <source>
        <dbReference type="ARBA" id="ARBA00022174"/>
    </source>
</evidence>
<evidence type="ECO:0000256" key="7">
    <source>
        <dbReference type="ARBA" id="ARBA00023273"/>
    </source>
</evidence>
<evidence type="ECO:0000313" key="9">
    <source>
        <dbReference type="Proteomes" id="UP001162483"/>
    </source>
</evidence>
<comment type="similarity">
    <text evidence="3">Belongs to the CFAP300 family.</text>
</comment>
<evidence type="ECO:0000256" key="5">
    <source>
        <dbReference type="ARBA" id="ARBA00022490"/>
    </source>
</evidence>
<accession>A0ABN9F4K0</accession>
<name>A0ABN9F4K0_9NEOB</name>
<protein>
    <recommendedName>
        <fullName evidence="4">Cilia- and flagella-associated protein 300</fullName>
    </recommendedName>
</protein>
<reference evidence="8" key="1">
    <citation type="submission" date="2023-05" db="EMBL/GenBank/DDBJ databases">
        <authorList>
            <person name="Stuckert A."/>
        </authorList>
    </citation>
    <scope>NUCLEOTIDE SEQUENCE</scope>
</reference>
<comment type="caution">
    <text evidence="8">The sequence shown here is derived from an EMBL/GenBank/DDBJ whole genome shotgun (WGS) entry which is preliminary data.</text>
</comment>
<evidence type="ECO:0000313" key="8">
    <source>
        <dbReference type="EMBL" id="CAI9591623.1"/>
    </source>
</evidence>
<keyword evidence="6" id="KW-0206">Cytoskeleton</keyword>
<proteinExistence type="inferred from homology"/>
<organism evidence="8 9">
    <name type="scientific">Staurois parvus</name>
    <dbReference type="NCBI Taxonomy" id="386267"/>
    <lineage>
        <taxon>Eukaryota</taxon>
        <taxon>Metazoa</taxon>
        <taxon>Chordata</taxon>
        <taxon>Craniata</taxon>
        <taxon>Vertebrata</taxon>
        <taxon>Euteleostomi</taxon>
        <taxon>Amphibia</taxon>
        <taxon>Batrachia</taxon>
        <taxon>Anura</taxon>
        <taxon>Neobatrachia</taxon>
        <taxon>Ranoidea</taxon>
        <taxon>Ranidae</taxon>
        <taxon>Staurois</taxon>
    </lineage>
</organism>
<evidence type="ECO:0000256" key="6">
    <source>
        <dbReference type="ARBA" id="ARBA00023212"/>
    </source>
</evidence>
<evidence type="ECO:0000256" key="3">
    <source>
        <dbReference type="ARBA" id="ARBA00009205"/>
    </source>
</evidence>
<comment type="function">
    <text evidence="1">Cilium- and flagellum-specific protein that plays a role in axonemal structure organization and motility. May play a role in outer and inner dynein arm assembly.</text>
</comment>
<evidence type="ECO:0000256" key="1">
    <source>
        <dbReference type="ARBA" id="ARBA00002404"/>
    </source>
</evidence>
<keyword evidence="9" id="KW-1185">Reference proteome</keyword>
<dbReference type="Proteomes" id="UP001162483">
    <property type="component" value="Unassembled WGS sequence"/>
</dbReference>
<gene>
    <name evidence="8" type="ORF">SPARVUS_LOCUS11242951</name>
</gene>
<keyword evidence="5" id="KW-0963">Cytoplasm</keyword>
<comment type="subcellular location">
    <subcellularLocation>
        <location evidence="2">Cytoplasm</location>
        <location evidence="2">Cytoskeleton</location>
        <location evidence="2">Cilium axoneme</location>
    </subcellularLocation>
</comment>
<dbReference type="EMBL" id="CATNWA010016308">
    <property type="protein sequence ID" value="CAI9591623.1"/>
    <property type="molecule type" value="Genomic_DNA"/>
</dbReference>
<keyword evidence="7" id="KW-0966">Cell projection</keyword>
<evidence type="ECO:0000256" key="2">
    <source>
        <dbReference type="ARBA" id="ARBA00004430"/>
    </source>
</evidence>
<sequence>MSETEAPFTFRPLPERTFSFLEKTDTRELLTKWSMNGRLMAQVFFYDQYFQPYQKDDFVLAFFQDPNVVSHLKVLSSSGQWTALGSKVEKVDVKEVPCTQLSMSLFDCLYAENIVRESGYISKCLDEYVGDFIISDELRKVLLVEDSDKFGIFSPSDREQFIFLLFKHLCLGGAVCQFEDVVNPYLDTTKSMYKELLSVQKDPETKQINIISSIFKVLAYDENGMCYPSTQPHEQTFAYLIVDPLKRHVTVLYHSFGGGIF</sequence>
<dbReference type="PANTHER" id="PTHR31078:SF1">
    <property type="entry name" value="CILIA- AND FLAGELLA-ASSOCIATED PROTEIN 300"/>
    <property type="match status" value="1"/>
</dbReference>
<dbReference type="InterPro" id="IPR029416">
    <property type="entry name" value="CFAP300"/>
</dbReference>
<dbReference type="Pfam" id="PF14926">
    <property type="entry name" value="CFAP300"/>
    <property type="match status" value="1"/>
</dbReference>